<sequence>MSNGFYKLEHDEDVLEYYDQPPPIELNYLSKSGRRNRHLHTPDFFVIRKNTAGWEECKTQEELLKKAQESPNRYQLGEHGKWQCPPGEEYAHALGLYYSFRSSAEIDWVFQRNFIWLEDYFQAKLPQVDEEVSRAVLSVVEAEPGIVLTDLLNRVEQARIDDLNILIATDQVYVDLSAVPLRQPEQVQVFLDQEEAFTYAQVTKIAPPTSVSQVCAVKVSAGTSISWDGENWQIVNTGNTSIGLLKDNVEFIQLPNKVFESLVEKGQITGLLAQTESSLNTEIEEILRKASKRDREEANRRYKAIEPFLNGNSSTKPNRSERRWITSYREAEKIYQRGFIGLLPNHQQKGNYQPKISEEVRTLMEAFIEDKYETLKQQSISRVYSSFKEECIQQGIKHPSYELFRQAVHERPAYEQTLKRKGHRAAYQEELFYWRLDRENTPPHGERPFEICHIDHTQADVELVSSIMAAIGGNLEFVSNNGNQERPWLTLLMDAHSRRILAAYLTFDSPSYRSCMMVLRICVQRFGRLPQMIVVDNGAEFNSSDFETLLAYYRCTKKQRPPAKGRFGSVIERFFGVANQEFWHNLKGNTQIMRNVRQVTKGVNPKNQAVWTLRKVYEYLCEYVYEVYETSPHPALRLSPRDAFNAGIARGGSREHLLISPDEFRLLSLPSPTDREGKRKVTREGVKINHLYYWHKSFSGIKVRDSDVEVKYDPFDITVAYAYVNKEWVKCSSGYLQELQGHSVRELMTATTELKKLNQIQNQRFSEISGKRLAQFFASVEKKEVALSPPGREAKKAVLAQRRRDLEVKQVHALIEGDSVEQEPDSSLNLLEESLSNESESLPLPTESIPLDDDDVEIFQPLEEW</sequence>
<evidence type="ECO:0000313" key="2">
    <source>
        <dbReference type="EMBL" id="MEP0868152.1"/>
    </source>
</evidence>
<proteinExistence type="predicted"/>
<feature type="domain" description="Integrase catalytic" evidence="1">
    <location>
        <begin position="444"/>
        <end position="648"/>
    </location>
</feature>
<dbReference type="InterPro" id="IPR036397">
    <property type="entry name" value="RNaseH_sf"/>
</dbReference>
<dbReference type="Pfam" id="PF08722">
    <property type="entry name" value="Tn7_TnsA-like_N"/>
    <property type="match status" value="1"/>
</dbReference>
<dbReference type="Gene3D" id="3.30.420.10">
    <property type="entry name" value="Ribonuclease H-like superfamily/Ribonuclease H"/>
    <property type="match status" value="1"/>
</dbReference>
<dbReference type="Pfam" id="PF09299">
    <property type="entry name" value="Mu-transpos_C"/>
    <property type="match status" value="1"/>
</dbReference>
<name>A0ABV0JXL8_9CYAN</name>
<dbReference type="EMBL" id="JAMPKK010000122">
    <property type="protein sequence ID" value="MEP0868152.1"/>
    <property type="molecule type" value="Genomic_DNA"/>
</dbReference>
<dbReference type="Proteomes" id="UP001442494">
    <property type="component" value="Unassembled WGS sequence"/>
</dbReference>
<dbReference type="InterPro" id="IPR001584">
    <property type="entry name" value="Integrase_cat-core"/>
</dbReference>
<dbReference type="InterPro" id="IPR012337">
    <property type="entry name" value="RNaseH-like_sf"/>
</dbReference>
<dbReference type="RefSeq" id="WP_190427212.1">
    <property type="nucleotide sequence ID" value="NZ_JAMPKK010000122.1"/>
</dbReference>
<dbReference type="SUPFAM" id="SSF53098">
    <property type="entry name" value="Ribonuclease H-like"/>
    <property type="match status" value="1"/>
</dbReference>
<keyword evidence="3" id="KW-1185">Reference proteome</keyword>
<dbReference type="InterPro" id="IPR015378">
    <property type="entry name" value="Transposase-like_Mu_C"/>
</dbReference>
<organism evidence="2 3">
    <name type="scientific">Funiculus sociatus GB2-A5</name>
    <dbReference type="NCBI Taxonomy" id="2933946"/>
    <lineage>
        <taxon>Bacteria</taxon>
        <taxon>Bacillati</taxon>
        <taxon>Cyanobacteriota</taxon>
        <taxon>Cyanophyceae</taxon>
        <taxon>Coleofasciculales</taxon>
        <taxon>Coleofasciculaceae</taxon>
        <taxon>Funiculus</taxon>
    </lineage>
</organism>
<evidence type="ECO:0000259" key="1">
    <source>
        <dbReference type="PROSITE" id="PS50994"/>
    </source>
</evidence>
<protein>
    <submittedName>
        <fullName evidence="2">DDE-type integrase/transposase/recombinase</fullName>
    </submittedName>
</protein>
<dbReference type="PROSITE" id="PS50994">
    <property type="entry name" value="INTEGRASE"/>
    <property type="match status" value="1"/>
</dbReference>
<evidence type="ECO:0000313" key="3">
    <source>
        <dbReference type="Proteomes" id="UP001442494"/>
    </source>
</evidence>
<reference evidence="2 3" key="1">
    <citation type="submission" date="2022-04" db="EMBL/GenBank/DDBJ databases">
        <title>Positive selection, recombination, and allopatry shape intraspecific diversity of widespread and dominant cyanobacteria.</title>
        <authorList>
            <person name="Wei J."/>
            <person name="Shu W."/>
            <person name="Hu C."/>
        </authorList>
    </citation>
    <scope>NUCLEOTIDE SEQUENCE [LARGE SCALE GENOMIC DNA]</scope>
    <source>
        <strain evidence="2 3">GB2-A5</strain>
    </source>
</reference>
<gene>
    <name evidence="2" type="ORF">NDI37_27330</name>
</gene>
<comment type="caution">
    <text evidence="2">The sequence shown here is derived from an EMBL/GenBank/DDBJ whole genome shotgun (WGS) entry which is preliminary data.</text>
</comment>
<accession>A0ABV0JXL8</accession>
<dbReference type="InterPro" id="IPR014833">
    <property type="entry name" value="TnsA_N"/>
</dbReference>